<feature type="compositionally biased region" description="Low complexity" evidence="1">
    <location>
        <begin position="1"/>
        <end position="13"/>
    </location>
</feature>
<dbReference type="EMBL" id="CADCVJ010000015">
    <property type="protein sequence ID" value="CAA9462347.1"/>
    <property type="molecule type" value="Genomic_DNA"/>
</dbReference>
<dbReference type="AlphaFoldDB" id="A0A6J4RAQ1"/>
<sequence length="48" mass="5191">WTTSRISATRTSTPNASPRWHPSRTPKPTSSCARGPTTTGRTTCRTSS</sequence>
<accession>A0A6J4RAQ1</accession>
<organism evidence="2">
    <name type="scientific">uncultured Solirubrobacteraceae bacterium</name>
    <dbReference type="NCBI Taxonomy" id="1162706"/>
    <lineage>
        <taxon>Bacteria</taxon>
        <taxon>Bacillati</taxon>
        <taxon>Actinomycetota</taxon>
        <taxon>Thermoleophilia</taxon>
        <taxon>Solirubrobacterales</taxon>
        <taxon>Solirubrobacteraceae</taxon>
        <taxon>environmental samples</taxon>
    </lineage>
</organism>
<feature type="non-terminal residue" evidence="2">
    <location>
        <position position="1"/>
    </location>
</feature>
<gene>
    <name evidence="2" type="ORF">AVDCRST_MAG38-235</name>
</gene>
<feature type="region of interest" description="Disordered" evidence="1">
    <location>
        <begin position="1"/>
        <end position="48"/>
    </location>
</feature>
<evidence type="ECO:0000313" key="2">
    <source>
        <dbReference type="EMBL" id="CAA9462347.1"/>
    </source>
</evidence>
<reference evidence="2" key="1">
    <citation type="submission" date="2020-02" db="EMBL/GenBank/DDBJ databases">
        <authorList>
            <person name="Meier V. D."/>
        </authorList>
    </citation>
    <scope>NUCLEOTIDE SEQUENCE</scope>
    <source>
        <strain evidence="2">AVDCRST_MAG38</strain>
    </source>
</reference>
<proteinExistence type="predicted"/>
<name>A0A6J4RAQ1_9ACTN</name>
<evidence type="ECO:0000256" key="1">
    <source>
        <dbReference type="SAM" id="MobiDB-lite"/>
    </source>
</evidence>
<feature type="non-terminal residue" evidence="2">
    <location>
        <position position="48"/>
    </location>
</feature>
<feature type="compositionally biased region" description="Low complexity" evidence="1">
    <location>
        <begin position="34"/>
        <end position="48"/>
    </location>
</feature>
<protein>
    <submittedName>
        <fullName evidence="2">Uncharacterized protein</fullName>
    </submittedName>
</protein>